<proteinExistence type="predicted"/>
<reference evidence="7 8" key="1">
    <citation type="submission" date="2018-08" db="EMBL/GenBank/DDBJ databases">
        <title>Complete genome sequence of JP2-74.</title>
        <authorList>
            <person name="Wu L."/>
        </authorList>
    </citation>
    <scope>NUCLEOTIDE SEQUENCE [LARGE SCALE GENOMIC DNA]</scope>
    <source>
        <strain evidence="7 8">JP2-74</strain>
    </source>
</reference>
<dbReference type="PANTHER" id="PTHR30086">
    <property type="entry name" value="ARGININE EXPORTER PROTEIN ARGO"/>
    <property type="match status" value="1"/>
</dbReference>
<keyword evidence="3 6" id="KW-0812">Transmembrane</keyword>
<feature type="transmembrane region" description="Helical" evidence="6">
    <location>
        <begin position="41"/>
        <end position="62"/>
    </location>
</feature>
<dbReference type="GO" id="GO:0005886">
    <property type="term" value="C:plasma membrane"/>
    <property type="evidence" value="ECO:0007669"/>
    <property type="project" value="UniProtKB-SubCell"/>
</dbReference>
<feature type="transmembrane region" description="Helical" evidence="6">
    <location>
        <begin position="137"/>
        <end position="162"/>
    </location>
</feature>
<evidence type="ECO:0000256" key="3">
    <source>
        <dbReference type="ARBA" id="ARBA00022692"/>
    </source>
</evidence>
<dbReference type="GO" id="GO:0033228">
    <property type="term" value="P:cysteine export across plasma membrane"/>
    <property type="evidence" value="ECO:0007669"/>
    <property type="project" value="TreeGrafter"/>
</dbReference>
<evidence type="ECO:0000313" key="8">
    <source>
        <dbReference type="Proteomes" id="UP000259465"/>
    </source>
</evidence>
<organism evidence="7 8">
    <name type="scientific">Chromobacterium rhizoryzae</name>
    <dbReference type="NCBI Taxonomy" id="1778675"/>
    <lineage>
        <taxon>Bacteria</taxon>
        <taxon>Pseudomonadati</taxon>
        <taxon>Pseudomonadota</taxon>
        <taxon>Betaproteobacteria</taxon>
        <taxon>Neisseriales</taxon>
        <taxon>Chromobacteriaceae</taxon>
        <taxon>Chromobacterium</taxon>
    </lineage>
</organism>
<accession>A0AAD0WAW7</accession>
<keyword evidence="4 6" id="KW-1133">Transmembrane helix</keyword>
<dbReference type="EMBL" id="CP031968">
    <property type="protein sequence ID" value="AXT49062.1"/>
    <property type="molecule type" value="Genomic_DNA"/>
</dbReference>
<name>A0AAD0WAW7_9NEIS</name>
<dbReference type="Proteomes" id="UP000259465">
    <property type="component" value="Chromosome"/>
</dbReference>
<dbReference type="Pfam" id="PF01810">
    <property type="entry name" value="LysE"/>
    <property type="match status" value="1"/>
</dbReference>
<evidence type="ECO:0000256" key="5">
    <source>
        <dbReference type="ARBA" id="ARBA00023136"/>
    </source>
</evidence>
<evidence type="ECO:0000256" key="1">
    <source>
        <dbReference type="ARBA" id="ARBA00004651"/>
    </source>
</evidence>
<sequence length="235" mass="24897">MPEFALLSYVAVMSITPGPNNLMLTASGVNFGFRRTIPHMLGISLGCAFQVFLVGSLLSLLLDGIQTARLPLALMGCAYLLWLSWKIARAGQPEAGAAARPLGFVGAALFQWLNPKAWVMVINAAILFMPAADGQRWLGAAMLAAVFAVVNLPCIGVWAWAGERLRAWLASPRALLGFNLSMGVLMAATALWLLYDEFQPHGLARAAEIAAAPAAPQAVGTMSVFDSGLSVISVK</sequence>
<dbReference type="PANTHER" id="PTHR30086:SF20">
    <property type="entry name" value="ARGININE EXPORTER PROTEIN ARGO-RELATED"/>
    <property type="match status" value="1"/>
</dbReference>
<evidence type="ECO:0000256" key="2">
    <source>
        <dbReference type="ARBA" id="ARBA00022475"/>
    </source>
</evidence>
<dbReference type="GO" id="GO:0015171">
    <property type="term" value="F:amino acid transmembrane transporter activity"/>
    <property type="evidence" value="ECO:0007669"/>
    <property type="project" value="TreeGrafter"/>
</dbReference>
<feature type="transmembrane region" description="Helical" evidence="6">
    <location>
        <begin position="68"/>
        <end position="85"/>
    </location>
</feature>
<keyword evidence="8" id="KW-1185">Reference proteome</keyword>
<evidence type="ECO:0000256" key="4">
    <source>
        <dbReference type="ARBA" id="ARBA00022989"/>
    </source>
</evidence>
<keyword evidence="2" id="KW-1003">Cell membrane</keyword>
<evidence type="ECO:0000256" key="6">
    <source>
        <dbReference type="SAM" id="Phobius"/>
    </source>
</evidence>
<protein>
    <submittedName>
        <fullName evidence="7">LysE family translocator</fullName>
    </submittedName>
</protein>
<dbReference type="KEGG" id="crz:D1345_06475"/>
<gene>
    <name evidence="7" type="ORF">D1345_06475</name>
</gene>
<feature type="transmembrane region" description="Helical" evidence="6">
    <location>
        <begin position="6"/>
        <end position="29"/>
    </location>
</feature>
<keyword evidence="5 6" id="KW-0472">Membrane</keyword>
<feature type="transmembrane region" description="Helical" evidence="6">
    <location>
        <begin position="174"/>
        <end position="195"/>
    </location>
</feature>
<dbReference type="AlphaFoldDB" id="A0AAD0WAW7"/>
<comment type="subcellular location">
    <subcellularLocation>
        <location evidence="1">Cell membrane</location>
        <topology evidence="1">Multi-pass membrane protein</topology>
    </subcellularLocation>
</comment>
<evidence type="ECO:0000313" key="7">
    <source>
        <dbReference type="EMBL" id="AXT49062.1"/>
    </source>
</evidence>
<dbReference type="RefSeq" id="WP_118268596.1">
    <property type="nucleotide sequence ID" value="NZ_CP031968.1"/>
</dbReference>
<dbReference type="InterPro" id="IPR001123">
    <property type="entry name" value="LeuE-type"/>
</dbReference>